<dbReference type="RefSeq" id="WP_062408559.1">
    <property type="nucleotide sequence ID" value="NZ_CP013652.1"/>
</dbReference>
<sequence length="67" mass="7768">MLVKVIKTQTLGFDKGSYIVVEHLDGKIQKINLKKDKKRPNDGNLKNQFYFLQEGSRVYVNEIVATR</sequence>
<reference evidence="2" key="1">
    <citation type="submission" date="2015-12" db="EMBL/GenBank/DDBJ databases">
        <title>Complete genome sequences of two moderately thermophilic Paenibacillus species.</title>
        <authorList>
            <person name="Butler R.III."/>
            <person name="Wang J."/>
            <person name="Stark B.C."/>
            <person name="Pombert J.-F."/>
        </authorList>
    </citation>
    <scope>NUCLEOTIDE SEQUENCE [LARGE SCALE GENOMIC DNA]</scope>
    <source>
        <strain evidence="2">32O-Y</strain>
    </source>
</reference>
<proteinExistence type="predicted"/>
<dbReference type="EMBL" id="CP013652">
    <property type="protein sequence ID" value="ALS22247.1"/>
    <property type="molecule type" value="Genomic_DNA"/>
</dbReference>
<protein>
    <submittedName>
        <fullName evidence="1">Uncharacterized protein</fullName>
    </submittedName>
</protein>
<dbReference type="STRING" id="162209.IJ22_18730"/>
<organism evidence="1 2">
    <name type="scientific">Paenibacillus naphthalenovorans</name>
    <dbReference type="NCBI Taxonomy" id="162209"/>
    <lineage>
        <taxon>Bacteria</taxon>
        <taxon>Bacillati</taxon>
        <taxon>Bacillota</taxon>
        <taxon>Bacilli</taxon>
        <taxon>Bacillales</taxon>
        <taxon>Paenibacillaceae</taxon>
        <taxon>Paenibacillus</taxon>
    </lineage>
</organism>
<gene>
    <name evidence="1" type="ORF">IJ22_18730</name>
</gene>
<evidence type="ECO:0000313" key="1">
    <source>
        <dbReference type="EMBL" id="ALS22247.1"/>
    </source>
</evidence>
<dbReference type="KEGG" id="pnp:IJ22_18730"/>
<keyword evidence="2" id="KW-1185">Reference proteome</keyword>
<accession>A0A0U2VRW9</accession>
<dbReference type="AlphaFoldDB" id="A0A0U2VRW9"/>
<dbReference type="Proteomes" id="UP000061660">
    <property type="component" value="Chromosome"/>
</dbReference>
<reference evidence="1 2" key="2">
    <citation type="journal article" date="2016" name="Genome Announc.">
        <title>Complete Genome Sequences of Two Interactive Moderate Thermophiles, Paenibacillus napthalenovorans 32O-Y and Paenibacillus sp. 32O-W.</title>
        <authorList>
            <person name="Butler R.R.III."/>
            <person name="Wang J."/>
            <person name="Stark B.C."/>
            <person name="Pombert J.F."/>
        </authorList>
    </citation>
    <scope>NUCLEOTIDE SEQUENCE [LARGE SCALE GENOMIC DNA]</scope>
    <source>
        <strain evidence="1 2">32O-Y</strain>
    </source>
</reference>
<evidence type="ECO:0000313" key="2">
    <source>
        <dbReference type="Proteomes" id="UP000061660"/>
    </source>
</evidence>
<dbReference type="PATRIC" id="fig|162209.4.peg.1984"/>
<name>A0A0U2VRW9_9BACL</name>